<dbReference type="GO" id="GO:0005730">
    <property type="term" value="C:nucleolus"/>
    <property type="evidence" value="ECO:0007669"/>
    <property type="project" value="UniProtKB-SubCell"/>
</dbReference>
<dbReference type="PANTHER" id="PTHR12755:SF3">
    <property type="entry name" value="POLYNUCLEOTIDE 5'-HYDROXYL-KINASE NOL9"/>
    <property type="match status" value="1"/>
</dbReference>
<evidence type="ECO:0000256" key="1">
    <source>
        <dbReference type="ARBA" id="ARBA00004604"/>
    </source>
</evidence>
<evidence type="ECO:0000256" key="6">
    <source>
        <dbReference type="ARBA" id="ARBA00022777"/>
    </source>
</evidence>
<dbReference type="InterPro" id="IPR032319">
    <property type="entry name" value="CLP1_P"/>
</dbReference>
<accession>A0A914R4Q8</accession>
<keyword evidence="8" id="KW-0539">Nucleus</keyword>
<proteinExistence type="inferred from homology"/>
<evidence type="ECO:0000256" key="2">
    <source>
        <dbReference type="ARBA" id="ARBA00011003"/>
    </source>
</evidence>
<keyword evidence="11" id="KW-1185">Reference proteome</keyword>
<evidence type="ECO:0000256" key="4">
    <source>
        <dbReference type="ARBA" id="ARBA00022679"/>
    </source>
</evidence>
<evidence type="ECO:0000313" key="11">
    <source>
        <dbReference type="Proteomes" id="UP000887564"/>
    </source>
</evidence>
<keyword evidence="3" id="KW-0698">rRNA processing</keyword>
<evidence type="ECO:0000256" key="7">
    <source>
        <dbReference type="ARBA" id="ARBA00022840"/>
    </source>
</evidence>
<protein>
    <submittedName>
        <fullName evidence="12">Polyribonucleotide 5'-hydroxyl-kinase Clp1 P-loop domain-containing protein</fullName>
    </submittedName>
</protein>
<dbReference type="Pfam" id="PF25467">
    <property type="entry name" value="NOL9_C"/>
    <property type="match status" value="1"/>
</dbReference>
<evidence type="ECO:0000259" key="10">
    <source>
        <dbReference type="Pfam" id="PF25467"/>
    </source>
</evidence>
<feature type="domain" description="Clp1 P-loop" evidence="9">
    <location>
        <begin position="4"/>
        <end position="60"/>
    </location>
</feature>
<evidence type="ECO:0000256" key="3">
    <source>
        <dbReference type="ARBA" id="ARBA00022552"/>
    </source>
</evidence>
<dbReference type="SUPFAM" id="SSF52540">
    <property type="entry name" value="P-loop containing nucleoside triphosphate hydrolases"/>
    <property type="match status" value="1"/>
</dbReference>
<keyword evidence="4" id="KW-0808">Transferase</keyword>
<sequence length="287" mass="31397">MIIGGKSAGKSTSARYIANSLLGKDNAPVYFLDADVGQSEANPPGCVSLFRVESPMLVAKLYERFKSKAFPGSVLIVNTPGWVEGRPLFVYIHLLLTFLMRTDIFHRPMTSVPFTLTPAAIRNLLILGYMAPLCPTPSLGSLGDAAPYAVPFGRIAVNLNPGLGSVPDTHLLAVLNCAFVALCSVRWEEDHIKDVVLQCVGFGFIRAIDLNERLFYVLTPVAEEALPEVNVFAKGVNIDLPNVFFTQRRSVEAPYVLADNKGPASDMYSELAVISCHKRAQSNRRRI</sequence>
<evidence type="ECO:0000313" key="12">
    <source>
        <dbReference type="WBParaSite" id="PEQ_0000143601-mRNA-1"/>
    </source>
</evidence>
<dbReference type="PANTHER" id="PTHR12755">
    <property type="entry name" value="CLEAVAGE/POLYADENYLATION FACTOR IA SUBUNIT CLP1P"/>
    <property type="match status" value="1"/>
</dbReference>
<keyword evidence="7" id="KW-0067">ATP-binding</keyword>
<comment type="subcellular location">
    <subcellularLocation>
        <location evidence="1">Nucleus</location>
        <location evidence="1">Nucleolus</location>
    </subcellularLocation>
</comment>
<evidence type="ECO:0000256" key="8">
    <source>
        <dbReference type="ARBA" id="ARBA00023242"/>
    </source>
</evidence>
<organism evidence="11 12">
    <name type="scientific">Parascaris equorum</name>
    <name type="common">Equine roundworm</name>
    <dbReference type="NCBI Taxonomy" id="6256"/>
    <lineage>
        <taxon>Eukaryota</taxon>
        <taxon>Metazoa</taxon>
        <taxon>Ecdysozoa</taxon>
        <taxon>Nematoda</taxon>
        <taxon>Chromadorea</taxon>
        <taxon>Rhabditida</taxon>
        <taxon>Spirurina</taxon>
        <taxon>Ascaridomorpha</taxon>
        <taxon>Ascaridoidea</taxon>
        <taxon>Ascarididae</taxon>
        <taxon>Parascaris</taxon>
    </lineage>
</organism>
<reference evidence="12" key="1">
    <citation type="submission" date="2022-11" db="UniProtKB">
        <authorList>
            <consortium name="WormBaseParasite"/>
        </authorList>
    </citation>
    <scope>IDENTIFICATION</scope>
</reference>
<evidence type="ECO:0000256" key="5">
    <source>
        <dbReference type="ARBA" id="ARBA00022741"/>
    </source>
</evidence>
<evidence type="ECO:0000259" key="9">
    <source>
        <dbReference type="Pfam" id="PF16575"/>
    </source>
</evidence>
<dbReference type="GO" id="GO:0051731">
    <property type="term" value="F:polynucleotide 5'-hydroxyl-kinase activity"/>
    <property type="evidence" value="ECO:0007669"/>
    <property type="project" value="InterPro"/>
</dbReference>
<dbReference type="Pfam" id="PF16575">
    <property type="entry name" value="CLP1_P"/>
    <property type="match status" value="1"/>
</dbReference>
<dbReference type="GO" id="GO:0000448">
    <property type="term" value="P:cleavage in ITS2 between 5.8S rRNA and LSU-rRNA of tricistronic rRNA transcript (SSU-rRNA, 5.8S rRNA, LSU-rRNA)"/>
    <property type="evidence" value="ECO:0007669"/>
    <property type="project" value="TreeGrafter"/>
</dbReference>
<keyword evidence="6" id="KW-0418">Kinase</keyword>
<keyword evidence="5" id="KW-0547">Nucleotide-binding</keyword>
<dbReference type="GO" id="GO:0005524">
    <property type="term" value="F:ATP binding"/>
    <property type="evidence" value="ECO:0007669"/>
    <property type="project" value="UniProtKB-KW"/>
</dbReference>
<feature type="domain" description="NOL9 C-terminal" evidence="10">
    <location>
        <begin position="145"/>
        <end position="236"/>
    </location>
</feature>
<dbReference type="WBParaSite" id="PEQ_0000143601-mRNA-1">
    <property type="protein sequence ID" value="PEQ_0000143601-mRNA-1"/>
    <property type="gene ID" value="PEQ_0000143601"/>
</dbReference>
<dbReference type="InterPro" id="IPR027417">
    <property type="entry name" value="P-loop_NTPase"/>
</dbReference>
<comment type="similarity">
    <text evidence="2">Belongs to the Clp1 family. NOL9/GRC3 subfamily.</text>
</comment>
<name>A0A914R4Q8_PAREQ</name>
<dbReference type="AlphaFoldDB" id="A0A914R4Q8"/>
<dbReference type="Gene3D" id="3.40.50.300">
    <property type="entry name" value="P-loop containing nucleotide triphosphate hydrolases"/>
    <property type="match status" value="1"/>
</dbReference>
<dbReference type="InterPro" id="IPR057570">
    <property type="entry name" value="NOL9_C"/>
</dbReference>
<dbReference type="Proteomes" id="UP000887564">
    <property type="component" value="Unplaced"/>
</dbReference>
<dbReference type="InterPro" id="IPR045116">
    <property type="entry name" value="Clp1/Grc3"/>
</dbReference>